<dbReference type="GeneID" id="87865791"/>
<dbReference type="RefSeq" id="XP_062687618.1">
    <property type="nucleotide sequence ID" value="XM_062828637.1"/>
</dbReference>
<evidence type="ECO:0000313" key="3">
    <source>
        <dbReference type="Proteomes" id="UP001278500"/>
    </source>
</evidence>
<reference evidence="2" key="1">
    <citation type="journal article" date="2023" name="Mol. Phylogenet. Evol.">
        <title>Genome-scale phylogeny and comparative genomics of the fungal order Sordariales.</title>
        <authorList>
            <person name="Hensen N."/>
            <person name="Bonometti L."/>
            <person name="Westerberg I."/>
            <person name="Brannstrom I.O."/>
            <person name="Guillou S."/>
            <person name="Cros-Aarteil S."/>
            <person name="Calhoun S."/>
            <person name="Haridas S."/>
            <person name="Kuo A."/>
            <person name="Mondo S."/>
            <person name="Pangilinan J."/>
            <person name="Riley R."/>
            <person name="LaButti K."/>
            <person name="Andreopoulos B."/>
            <person name="Lipzen A."/>
            <person name="Chen C."/>
            <person name="Yan M."/>
            <person name="Daum C."/>
            <person name="Ng V."/>
            <person name="Clum A."/>
            <person name="Steindorff A."/>
            <person name="Ohm R.A."/>
            <person name="Martin F."/>
            <person name="Silar P."/>
            <person name="Natvig D.O."/>
            <person name="Lalanne C."/>
            <person name="Gautier V."/>
            <person name="Ament-Velasquez S.L."/>
            <person name="Kruys A."/>
            <person name="Hutchinson M.I."/>
            <person name="Powell A.J."/>
            <person name="Barry K."/>
            <person name="Miller A.N."/>
            <person name="Grigoriev I.V."/>
            <person name="Debuchy R."/>
            <person name="Gladieux P."/>
            <person name="Hiltunen Thoren M."/>
            <person name="Johannesson H."/>
        </authorList>
    </citation>
    <scope>NUCLEOTIDE SEQUENCE</scope>
    <source>
        <strain evidence="2">CBS 560.94</strain>
    </source>
</reference>
<dbReference type="Proteomes" id="UP001278500">
    <property type="component" value="Unassembled WGS sequence"/>
</dbReference>
<dbReference type="AlphaFoldDB" id="A0AAE0MXT1"/>
<dbReference type="EMBL" id="JAUEPP010000001">
    <property type="protein sequence ID" value="KAK3356241.1"/>
    <property type="molecule type" value="Genomic_DNA"/>
</dbReference>
<accession>A0AAE0MXT1</accession>
<name>A0AAE0MXT1_9PEZI</name>
<organism evidence="2 3">
    <name type="scientific">Neurospora tetraspora</name>
    <dbReference type="NCBI Taxonomy" id="94610"/>
    <lineage>
        <taxon>Eukaryota</taxon>
        <taxon>Fungi</taxon>
        <taxon>Dikarya</taxon>
        <taxon>Ascomycota</taxon>
        <taxon>Pezizomycotina</taxon>
        <taxon>Sordariomycetes</taxon>
        <taxon>Sordariomycetidae</taxon>
        <taxon>Sordariales</taxon>
        <taxon>Sordariaceae</taxon>
        <taxon>Neurospora</taxon>
    </lineage>
</organism>
<feature type="domain" description="Heterokaryon incompatibility" evidence="1">
    <location>
        <begin position="174"/>
        <end position="327"/>
    </location>
</feature>
<dbReference type="PANTHER" id="PTHR33112:SF8">
    <property type="entry name" value="HETEROKARYON INCOMPATIBILITY DOMAIN-CONTAINING PROTEIN"/>
    <property type="match status" value="1"/>
</dbReference>
<dbReference type="InterPro" id="IPR010730">
    <property type="entry name" value="HET"/>
</dbReference>
<gene>
    <name evidence="2" type="ORF">B0H65DRAFT_513791</name>
</gene>
<protein>
    <submittedName>
        <fullName evidence="2">Heterokaryon incompatibility protein-domain-containing protein</fullName>
    </submittedName>
</protein>
<reference evidence="2" key="2">
    <citation type="submission" date="2023-06" db="EMBL/GenBank/DDBJ databases">
        <authorList>
            <consortium name="Lawrence Berkeley National Laboratory"/>
            <person name="Haridas S."/>
            <person name="Hensen N."/>
            <person name="Bonometti L."/>
            <person name="Westerberg I."/>
            <person name="Brannstrom I.O."/>
            <person name="Guillou S."/>
            <person name="Cros-Aarteil S."/>
            <person name="Calhoun S."/>
            <person name="Kuo A."/>
            <person name="Mondo S."/>
            <person name="Pangilinan J."/>
            <person name="Riley R."/>
            <person name="Labutti K."/>
            <person name="Andreopoulos B."/>
            <person name="Lipzen A."/>
            <person name="Chen C."/>
            <person name="Yanf M."/>
            <person name="Daum C."/>
            <person name="Ng V."/>
            <person name="Clum A."/>
            <person name="Steindorff A."/>
            <person name="Ohm R."/>
            <person name="Martin F."/>
            <person name="Silar P."/>
            <person name="Natvig D."/>
            <person name="Lalanne C."/>
            <person name="Gautier V."/>
            <person name="Ament-Velasquez S.L."/>
            <person name="Kruys A."/>
            <person name="Hutchinson M.I."/>
            <person name="Powell A.J."/>
            <person name="Barry K."/>
            <person name="Miller A.N."/>
            <person name="Grigoriev I.V."/>
            <person name="Debuchy R."/>
            <person name="Gladieux P."/>
            <person name="Thoren M.H."/>
            <person name="Johannesson H."/>
        </authorList>
    </citation>
    <scope>NUCLEOTIDE SEQUENCE</scope>
    <source>
        <strain evidence="2">CBS 560.94</strain>
    </source>
</reference>
<evidence type="ECO:0000259" key="1">
    <source>
        <dbReference type="Pfam" id="PF06985"/>
    </source>
</evidence>
<sequence>MSTRSPETPNPEPPPPPNTVVPHVLCHCCSRIVKKSNIIQALAADRLHEYVDTIESNLKKEIFLHNPNPSYIFESSAAGCHLCSLAIPKDVDHSFSGPHRFSTSTNSPEAVSVARLWIDQCIRNHPRCNRNPFKTESKEHERLPTRLIDVGKADEEAAPRLILTSTSVTSSIKYLTLSHSWSITSTEWTLKLTSGNIQHLQKQIPVKDVPQTFQESMDLTRRLGYQYIWIDSLCIMQDSESDWHREALTMSHTYGNSTCNIAALGVNEADACFVQRNPLRPSWKPTFPGLYGIPCRITPQTNGSSVYADRHPTWEPYLFRRGWVMQERLLSPRVIYTGAEQLCWECFKDYGRTEFTYESDRLIALSGVAKAIEHSKGFTYVAGTWKELWPMDLLWYRLYLNRDRKGTPKKELANRSRSKAPSWSWAAVKRDRDGVFRFICYDSPHNTDHITYLAQAIDFTSPTSTARYTGTGANEDRITLTIKGGVKRGVVSLYRGTSALKPSFERGDFSVQFSDGSDHPGYRPSWDQIPKVGDSVLLLYLMKGKYSTPTEHLCQWGLVLMLEEGAQNQDGQLCYRRVGLFRELDWEDGNNWEEETVCLC</sequence>
<dbReference type="Pfam" id="PF06985">
    <property type="entry name" value="HET"/>
    <property type="match status" value="1"/>
</dbReference>
<dbReference type="PANTHER" id="PTHR33112">
    <property type="entry name" value="DOMAIN PROTEIN, PUTATIVE-RELATED"/>
    <property type="match status" value="1"/>
</dbReference>
<comment type="caution">
    <text evidence="2">The sequence shown here is derived from an EMBL/GenBank/DDBJ whole genome shotgun (WGS) entry which is preliminary data.</text>
</comment>
<proteinExistence type="predicted"/>
<keyword evidence="3" id="KW-1185">Reference proteome</keyword>
<evidence type="ECO:0000313" key="2">
    <source>
        <dbReference type="EMBL" id="KAK3356241.1"/>
    </source>
</evidence>